<keyword evidence="2" id="KW-0809">Transit peptide</keyword>
<protein>
    <submittedName>
        <fullName evidence="4">Mitochondrial ATPase expression-domain-containing protein</fullName>
    </submittedName>
</protein>
<keyword evidence="3" id="KW-0496">Mitochondrion</keyword>
<reference evidence="4 5" key="1">
    <citation type="submission" date="2024-07" db="EMBL/GenBank/DDBJ databases">
        <title>Section-level genome sequencing and comparative genomics of Aspergillus sections Usti and Cavernicolus.</title>
        <authorList>
            <consortium name="Lawrence Berkeley National Laboratory"/>
            <person name="Nybo J.L."/>
            <person name="Vesth T.C."/>
            <person name="Theobald S."/>
            <person name="Frisvad J.C."/>
            <person name="Larsen T.O."/>
            <person name="Kjaerboelling I."/>
            <person name="Rothschild-Mancinelli K."/>
            <person name="Lyhne E.K."/>
            <person name="Kogle M.E."/>
            <person name="Barry K."/>
            <person name="Clum A."/>
            <person name="Na H."/>
            <person name="Ledsgaard L."/>
            <person name="Lin J."/>
            <person name="Lipzen A."/>
            <person name="Kuo A."/>
            <person name="Riley R."/>
            <person name="Mondo S."/>
            <person name="Labutti K."/>
            <person name="Haridas S."/>
            <person name="Pangalinan J."/>
            <person name="Salamov A.A."/>
            <person name="Simmons B.A."/>
            <person name="Magnuson J.K."/>
            <person name="Chen J."/>
            <person name="Drula E."/>
            <person name="Henrissat B."/>
            <person name="Wiebenga A."/>
            <person name="Lubbers R.J."/>
            <person name="Gomes A.C."/>
            <person name="Macurrencykelacurrency M.R."/>
            <person name="Stajich J."/>
            <person name="Grigoriev I.V."/>
            <person name="Mortensen U.H."/>
            <person name="De Vries R.P."/>
            <person name="Baker S.E."/>
            <person name="Andersen M.R."/>
        </authorList>
    </citation>
    <scope>NUCLEOTIDE SEQUENCE [LARGE SCALE GENOMIC DNA]</scope>
    <source>
        <strain evidence="4 5">CBS 449.75</strain>
    </source>
</reference>
<dbReference type="InterPro" id="IPR002885">
    <property type="entry name" value="PPR_rpt"/>
</dbReference>
<dbReference type="InterPro" id="IPR024319">
    <property type="entry name" value="ATPase_expression_mit"/>
</dbReference>
<evidence type="ECO:0000313" key="4">
    <source>
        <dbReference type="EMBL" id="KAL2860696.1"/>
    </source>
</evidence>
<dbReference type="RefSeq" id="XP_070880590.1">
    <property type="nucleotide sequence ID" value="XM_071034055.1"/>
</dbReference>
<comment type="subcellular location">
    <subcellularLocation>
        <location evidence="1">Mitochondrion</location>
    </subcellularLocation>
</comment>
<dbReference type="Pfam" id="PF13812">
    <property type="entry name" value="PPR_3"/>
    <property type="match status" value="1"/>
</dbReference>
<organism evidence="4 5">
    <name type="scientific">Aspergillus lucknowensis</name>
    <dbReference type="NCBI Taxonomy" id="176173"/>
    <lineage>
        <taxon>Eukaryota</taxon>
        <taxon>Fungi</taxon>
        <taxon>Dikarya</taxon>
        <taxon>Ascomycota</taxon>
        <taxon>Pezizomycotina</taxon>
        <taxon>Eurotiomycetes</taxon>
        <taxon>Eurotiomycetidae</taxon>
        <taxon>Eurotiales</taxon>
        <taxon>Aspergillaceae</taxon>
        <taxon>Aspergillus</taxon>
        <taxon>Aspergillus subgen. Nidulantes</taxon>
    </lineage>
</organism>
<name>A0ABR4L8G8_9EURO</name>
<evidence type="ECO:0000256" key="1">
    <source>
        <dbReference type="ARBA" id="ARBA00004173"/>
    </source>
</evidence>
<evidence type="ECO:0000313" key="5">
    <source>
        <dbReference type="Proteomes" id="UP001610432"/>
    </source>
</evidence>
<dbReference type="InterPro" id="IPR011990">
    <property type="entry name" value="TPR-like_helical_dom_sf"/>
</dbReference>
<dbReference type="Gene3D" id="1.25.40.10">
    <property type="entry name" value="Tetratricopeptide repeat domain"/>
    <property type="match status" value="1"/>
</dbReference>
<comment type="caution">
    <text evidence="4">The sequence shown here is derived from an EMBL/GenBank/DDBJ whole genome shotgun (WGS) entry which is preliminary data.</text>
</comment>
<dbReference type="Proteomes" id="UP001610432">
    <property type="component" value="Unassembled WGS sequence"/>
</dbReference>
<proteinExistence type="predicted"/>
<dbReference type="Pfam" id="PF12921">
    <property type="entry name" value="ATP13"/>
    <property type="match status" value="1"/>
</dbReference>
<keyword evidence="5" id="KW-1185">Reference proteome</keyword>
<dbReference type="GeneID" id="98149127"/>
<sequence>MAAGQPDQVMEAFLNPDYEEFVAQMPRSVFIEAFRLLSPSYFIEPFKDIHRHMHPYSVSIKGHLGLRVIFDDFAINISSIIRSRRSAGHAIGLAEYTHLLDCARSLGDGLMADYIWRSMAEDNVAPDLHCYNYYMESKVWDASYAGLEKYNLRVTPFAYNRRKFGTHWGWSGYGTAGRSVRSQLRVVFEEMTEAGHEPDEATMVNLMMASARVGHVAGMKNVLRKVWNIDPDALKEGFRGSLTEYDRSSPLYPTDRLLVAVAHAFGMNSDVSGALLVIDHISNFYDIDVPVAVWAQLLELSFILSSRWYGPDAEKMAVGRVSFDFVMHLFRTMTSEPFNIKPTVEMHYLLAKRAQKERDLILFKENLHRVYEILEETRQKRKVARTMVESYLNPDHTQIEPEVLRSRGFADAVHAYEVIRCRVMQQTLFVERLTKRFISRWNWEQLSAIPLRGKWWTVDFPRALEEWSDFLPESFEYNTRGGRIQIHDRNSGNPSAQTTSHKTIPIRRPIQSADFRMEWPTEVDDDVIWQGYRDRMSPHDLKHPLIKRLFYPVPIVDNTANEDNDEALDPELERPRARILFDMNPIPWHPAKEYASQRVKEYELEGAFGPITMGGYPLPT</sequence>
<evidence type="ECO:0000256" key="2">
    <source>
        <dbReference type="ARBA" id="ARBA00022946"/>
    </source>
</evidence>
<gene>
    <name evidence="4" type="ORF">BJX67DRAFT_386384</name>
</gene>
<dbReference type="EMBL" id="JBFXLQ010000088">
    <property type="protein sequence ID" value="KAL2860696.1"/>
    <property type="molecule type" value="Genomic_DNA"/>
</dbReference>
<evidence type="ECO:0000256" key="3">
    <source>
        <dbReference type="ARBA" id="ARBA00023128"/>
    </source>
</evidence>
<accession>A0ABR4L8G8</accession>